<dbReference type="KEGG" id="hoh:Hoch_6082"/>
<dbReference type="HOGENOM" id="CLU_001859_1_3_7"/>
<evidence type="ECO:0000256" key="2">
    <source>
        <dbReference type="ARBA" id="ARBA00022801"/>
    </source>
</evidence>
<dbReference type="GO" id="GO:0008422">
    <property type="term" value="F:beta-glucosidase activity"/>
    <property type="evidence" value="ECO:0007669"/>
    <property type="project" value="TreeGrafter"/>
</dbReference>
<keyword evidence="3" id="KW-0326">Glycosidase</keyword>
<dbReference type="Pfam" id="PF00232">
    <property type="entry name" value="Glyco_hydro_1"/>
    <property type="match status" value="1"/>
</dbReference>
<accession>D0LL61</accession>
<dbReference type="PROSITE" id="PS00653">
    <property type="entry name" value="GLYCOSYL_HYDROL_F1_2"/>
    <property type="match status" value="1"/>
</dbReference>
<evidence type="ECO:0000256" key="3">
    <source>
        <dbReference type="ARBA" id="ARBA00023295"/>
    </source>
</evidence>
<evidence type="ECO:0000256" key="5">
    <source>
        <dbReference type="SAM" id="MobiDB-lite"/>
    </source>
</evidence>
<proteinExistence type="inferred from homology"/>
<dbReference type="CAZy" id="GH1">
    <property type="family name" value="Glycoside Hydrolase Family 1"/>
</dbReference>
<evidence type="ECO:0000313" key="6">
    <source>
        <dbReference type="EMBL" id="ACY18557.1"/>
    </source>
</evidence>
<reference evidence="6 7" key="1">
    <citation type="journal article" date="2010" name="Stand. Genomic Sci.">
        <title>Complete genome sequence of Haliangium ochraceum type strain (SMP-2).</title>
        <authorList>
            <consortium name="US DOE Joint Genome Institute (JGI-PGF)"/>
            <person name="Ivanova N."/>
            <person name="Daum C."/>
            <person name="Lang E."/>
            <person name="Abt B."/>
            <person name="Kopitz M."/>
            <person name="Saunders E."/>
            <person name="Lapidus A."/>
            <person name="Lucas S."/>
            <person name="Glavina Del Rio T."/>
            <person name="Nolan M."/>
            <person name="Tice H."/>
            <person name="Copeland A."/>
            <person name="Cheng J.F."/>
            <person name="Chen F."/>
            <person name="Bruce D."/>
            <person name="Goodwin L."/>
            <person name="Pitluck S."/>
            <person name="Mavromatis K."/>
            <person name="Pati A."/>
            <person name="Mikhailova N."/>
            <person name="Chen A."/>
            <person name="Palaniappan K."/>
            <person name="Land M."/>
            <person name="Hauser L."/>
            <person name="Chang Y.J."/>
            <person name="Jeffries C.D."/>
            <person name="Detter J.C."/>
            <person name="Brettin T."/>
            <person name="Rohde M."/>
            <person name="Goker M."/>
            <person name="Bristow J."/>
            <person name="Markowitz V."/>
            <person name="Eisen J.A."/>
            <person name="Hugenholtz P."/>
            <person name="Kyrpides N.C."/>
            <person name="Klenk H.P."/>
        </authorList>
    </citation>
    <scope>NUCLEOTIDE SEQUENCE [LARGE SCALE GENOMIC DNA]</scope>
    <source>
        <strain evidence="7">DSM 14365 / CIP 107738 / JCM 11303 / AJ 13395 / SMP-2</strain>
    </source>
</reference>
<protein>
    <submittedName>
        <fullName evidence="6">Glycoside hydrolase family 1</fullName>
    </submittedName>
</protein>
<gene>
    <name evidence="6" type="ordered locus">Hoch_6082</name>
</gene>
<sequence length="436" mass="48584">MISSMSKETFPPDFLWGAATAAHQVEGGNDNNDWSEWEREEGRIRDGSRAGEAAGWWRGRAEEDLATAASMGHNAHRLGLEWSRLEPEPGVWDEAAFARYEQILLAARDHGLRTMVTLYHFTLPRWAARAGGWLWSELPARFERFCEHAVTRLAPFVDLWATINEPGILAFAAYGGPYWPPGTRSARAGFTSLANLMRAHARGYRAAKRAAPQARVGLVLNTPLFEPARPRHPLDRAAAALQDWGKNGVLLRALRSGRLLPPLALVPREIPGLADSCDFLGINYYGRVAVRFDPRSEIPLGRHVQEPSTRTEWTDWGQSCARGLREQLVRCARLGVPLYVTENGLFDNEDLARPQFLVDHVAAVGEAIARGADVRGYFHWSLVDNFEWAEGWSAHFGLLALDRDTGERIPRRSADVYAAICRANGIPADLDPQPGR</sequence>
<organism evidence="6 7">
    <name type="scientific">Haliangium ochraceum (strain DSM 14365 / JCM 11303 / SMP-2)</name>
    <dbReference type="NCBI Taxonomy" id="502025"/>
    <lineage>
        <taxon>Bacteria</taxon>
        <taxon>Pseudomonadati</taxon>
        <taxon>Myxococcota</taxon>
        <taxon>Polyangia</taxon>
        <taxon>Haliangiales</taxon>
        <taxon>Kofleriaceae</taxon>
        <taxon>Haliangium</taxon>
    </lineage>
</organism>
<name>D0LL61_HALO1</name>
<keyword evidence="7" id="KW-1185">Reference proteome</keyword>
<dbReference type="Gene3D" id="3.20.20.80">
    <property type="entry name" value="Glycosidases"/>
    <property type="match status" value="1"/>
</dbReference>
<dbReference type="AlphaFoldDB" id="D0LL61"/>
<dbReference type="GO" id="GO:0005975">
    <property type="term" value="P:carbohydrate metabolic process"/>
    <property type="evidence" value="ECO:0007669"/>
    <property type="project" value="InterPro"/>
</dbReference>
<dbReference type="STRING" id="502025.Hoch_6082"/>
<dbReference type="SUPFAM" id="SSF51445">
    <property type="entry name" value="(Trans)glycosidases"/>
    <property type="match status" value="1"/>
</dbReference>
<dbReference type="PRINTS" id="PR00131">
    <property type="entry name" value="GLHYDRLASE1"/>
</dbReference>
<evidence type="ECO:0000256" key="1">
    <source>
        <dbReference type="ARBA" id="ARBA00010838"/>
    </source>
</evidence>
<dbReference type="InterPro" id="IPR033132">
    <property type="entry name" value="GH_1_N_CS"/>
</dbReference>
<keyword evidence="2 6" id="KW-0378">Hydrolase</keyword>
<dbReference type="Proteomes" id="UP000001880">
    <property type="component" value="Chromosome"/>
</dbReference>
<dbReference type="eggNOG" id="COG2723">
    <property type="taxonomic scope" value="Bacteria"/>
</dbReference>
<feature type="region of interest" description="Disordered" evidence="5">
    <location>
        <begin position="25"/>
        <end position="45"/>
    </location>
</feature>
<dbReference type="InterPro" id="IPR001360">
    <property type="entry name" value="Glyco_hydro_1"/>
</dbReference>
<evidence type="ECO:0000313" key="7">
    <source>
        <dbReference type="Proteomes" id="UP000001880"/>
    </source>
</evidence>
<dbReference type="EMBL" id="CP001804">
    <property type="protein sequence ID" value="ACY18557.1"/>
    <property type="molecule type" value="Genomic_DNA"/>
</dbReference>
<evidence type="ECO:0000256" key="4">
    <source>
        <dbReference type="RuleBase" id="RU003690"/>
    </source>
</evidence>
<dbReference type="PANTHER" id="PTHR10353:SF209">
    <property type="entry name" value="GALACTOLIPID GALACTOSYLTRANSFERASE SFR2, CHLOROPLASTIC"/>
    <property type="match status" value="1"/>
</dbReference>
<comment type="similarity">
    <text evidence="1 4">Belongs to the glycosyl hydrolase 1 family.</text>
</comment>
<feature type="compositionally biased region" description="Basic and acidic residues" evidence="5">
    <location>
        <begin position="36"/>
        <end position="45"/>
    </location>
</feature>
<dbReference type="InterPro" id="IPR017853">
    <property type="entry name" value="GH"/>
</dbReference>
<dbReference type="PANTHER" id="PTHR10353">
    <property type="entry name" value="GLYCOSYL HYDROLASE"/>
    <property type="match status" value="1"/>
</dbReference>